<sequence>MTPSSSIWALNSRVHSTSAIRLLTGINSIPAPSALPSATSGTSSTPRPRLTRNKQPCNGHVEFCNRKFSNVSMVVTHNSPFVVPHNIASNQELYVLQQLHDGIRGLQFETRMFNGTLSLCHTTCDLLNVGTLEAYLRTVACWLKKHPYEVISIMMGNGNRVAPTTYIAPFKNAGLLRYVYTPPSRNMTLDQWPTLSEMILENRRVVVMLDYLANQTQVPWLLDEFAYQWQTQFSPTDANFPCTVQRPVNQPPEVSRNYMYMANHNLNVVIPVRLGDNPVLIPAYTLLKKVNAVQGNGSLGRHVDDCIAMWGRPPNWLLVDYYNYGNFNGSVFQVAASANNVSYDRKSCCETVAKSEADIGKLPALLWRVAGIALISRLM</sequence>
<dbReference type="SUPFAM" id="SSF51695">
    <property type="entry name" value="PLC-like phosphodiesterases"/>
    <property type="match status" value="1"/>
</dbReference>
<keyword evidence="3" id="KW-1185">Reference proteome</keyword>
<dbReference type="OrthoDB" id="7984201at2759"/>
<feature type="region of interest" description="Disordered" evidence="1">
    <location>
        <begin position="34"/>
        <end position="55"/>
    </location>
</feature>
<organism evidence="2 3">
    <name type="scientific">Zopfia rhizophila CBS 207.26</name>
    <dbReference type="NCBI Taxonomy" id="1314779"/>
    <lineage>
        <taxon>Eukaryota</taxon>
        <taxon>Fungi</taxon>
        <taxon>Dikarya</taxon>
        <taxon>Ascomycota</taxon>
        <taxon>Pezizomycotina</taxon>
        <taxon>Dothideomycetes</taxon>
        <taxon>Dothideomycetes incertae sedis</taxon>
        <taxon>Zopfiaceae</taxon>
        <taxon>Zopfia</taxon>
    </lineage>
</organism>
<dbReference type="Proteomes" id="UP000800200">
    <property type="component" value="Unassembled WGS sequence"/>
</dbReference>
<dbReference type="GO" id="GO:0008081">
    <property type="term" value="F:phosphoric diester hydrolase activity"/>
    <property type="evidence" value="ECO:0007669"/>
    <property type="project" value="InterPro"/>
</dbReference>
<evidence type="ECO:0000313" key="3">
    <source>
        <dbReference type="Proteomes" id="UP000800200"/>
    </source>
</evidence>
<dbReference type="InterPro" id="IPR051057">
    <property type="entry name" value="PI-PLC_domain"/>
</dbReference>
<dbReference type="AlphaFoldDB" id="A0A6A6DJC9"/>
<feature type="compositionally biased region" description="Polar residues" evidence="1">
    <location>
        <begin position="36"/>
        <end position="46"/>
    </location>
</feature>
<reference evidence="2" key="1">
    <citation type="journal article" date="2020" name="Stud. Mycol.">
        <title>101 Dothideomycetes genomes: a test case for predicting lifestyles and emergence of pathogens.</title>
        <authorList>
            <person name="Haridas S."/>
            <person name="Albert R."/>
            <person name="Binder M."/>
            <person name="Bloem J."/>
            <person name="Labutti K."/>
            <person name="Salamov A."/>
            <person name="Andreopoulos B."/>
            <person name="Baker S."/>
            <person name="Barry K."/>
            <person name="Bills G."/>
            <person name="Bluhm B."/>
            <person name="Cannon C."/>
            <person name="Castanera R."/>
            <person name="Culley D."/>
            <person name="Daum C."/>
            <person name="Ezra D."/>
            <person name="Gonzalez J."/>
            <person name="Henrissat B."/>
            <person name="Kuo A."/>
            <person name="Liang C."/>
            <person name="Lipzen A."/>
            <person name="Lutzoni F."/>
            <person name="Magnuson J."/>
            <person name="Mondo S."/>
            <person name="Nolan M."/>
            <person name="Ohm R."/>
            <person name="Pangilinan J."/>
            <person name="Park H.-J."/>
            <person name="Ramirez L."/>
            <person name="Alfaro M."/>
            <person name="Sun H."/>
            <person name="Tritt A."/>
            <person name="Yoshinaga Y."/>
            <person name="Zwiers L.-H."/>
            <person name="Turgeon B."/>
            <person name="Goodwin S."/>
            <person name="Spatafora J."/>
            <person name="Crous P."/>
            <person name="Grigoriev I."/>
        </authorList>
    </citation>
    <scope>NUCLEOTIDE SEQUENCE</scope>
    <source>
        <strain evidence="2">CBS 207.26</strain>
    </source>
</reference>
<dbReference type="PANTHER" id="PTHR13593">
    <property type="match status" value="1"/>
</dbReference>
<dbReference type="GO" id="GO:0006629">
    <property type="term" value="P:lipid metabolic process"/>
    <property type="evidence" value="ECO:0007669"/>
    <property type="project" value="InterPro"/>
</dbReference>
<dbReference type="PANTHER" id="PTHR13593:SF140">
    <property type="entry name" value="PLC-LIKE PHOSPHODIESTERASE"/>
    <property type="match status" value="1"/>
</dbReference>
<evidence type="ECO:0000256" key="1">
    <source>
        <dbReference type="SAM" id="MobiDB-lite"/>
    </source>
</evidence>
<gene>
    <name evidence="2" type="ORF">K469DRAFT_674457</name>
</gene>
<evidence type="ECO:0000313" key="2">
    <source>
        <dbReference type="EMBL" id="KAF2179265.1"/>
    </source>
</evidence>
<accession>A0A6A6DJC9</accession>
<dbReference type="EMBL" id="ML994668">
    <property type="protein sequence ID" value="KAF2179265.1"/>
    <property type="molecule type" value="Genomic_DNA"/>
</dbReference>
<proteinExistence type="predicted"/>
<dbReference type="Gene3D" id="3.20.20.190">
    <property type="entry name" value="Phosphatidylinositol (PI) phosphodiesterase"/>
    <property type="match status" value="1"/>
</dbReference>
<dbReference type="Pfam" id="PF26146">
    <property type="entry name" value="PI-PLC_X"/>
    <property type="match status" value="1"/>
</dbReference>
<protein>
    <submittedName>
        <fullName evidence="2">PLC-like phosphodiesterase</fullName>
    </submittedName>
</protein>
<dbReference type="InterPro" id="IPR017946">
    <property type="entry name" value="PLC-like_Pdiesterase_TIM-brl"/>
</dbReference>
<name>A0A6A6DJC9_9PEZI</name>